<protein>
    <submittedName>
        <fullName evidence="1">Type II toxin-antitoxin system HigB family toxin</fullName>
    </submittedName>
</protein>
<accession>A0ABS9BR99</accession>
<comment type="caution">
    <text evidence="1">The sequence shown here is derived from an EMBL/GenBank/DDBJ whole genome shotgun (WGS) entry which is preliminary data.</text>
</comment>
<sequence length="88" mass="10505">MEFARNHPDAISALNDWWIKVKMADWASFQDIKKSFNSVDYVGNDRYVFNVKGNKYRLVAMIFFDIRTIYIRFIGTHVEYDRIDCSNI</sequence>
<dbReference type="Pfam" id="PF09907">
    <property type="entry name" value="HigB_toxin"/>
    <property type="match status" value="1"/>
</dbReference>
<dbReference type="InterPro" id="IPR018669">
    <property type="entry name" value="Toxin_HigB"/>
</dbReference>
<dbReference type="EMBL" id="JAKEVZ010000001">
    <property type="protein sequence ID" value="MCF1749870.1"/>
    <property type="molecule type" value="Genomic_DNA"/>
</dbReference>
<proteinExistence type="predicted"/>
<dbReference type="Proteomes" id="UP001201449">
    <property type="component" value="Unassembled WGS sequence"/>
</dbReference>
<organism evidence="1 2">
    <name type="scientific">Mariniradius sediminis</name>
    <dbReference type="NCBI Taxonomy" id="2909237"/>
    <lineage>
        <taxon>Bacteria</taxon>
        <taxon>Pseudomonadati</taxon>
        <taxon>Bacteroidota</taxon>
        <taxon>Cytophagia</taxon>
        <taxon>Cytophagales</taxon>
        <taxon>Cyclobacteriaceae</taxon>
        <taxon>Mariniradius</taxon>
    </lineage>
</organism>
<gene>
    <name evidence="1" type="ORF">L0U89_02205</name>
</gene>
<name>A0ABS9BR99_9BACT</name>
<keyword evidence="2" id="KW-1185">Reference proteome</keyword>
<evidence type="ECO:0000313" key="2">
    <source>
        <dbReference type="Proteomes" id="UP001201449"/>
    </source>
</evidence>
<reference evidence="1 2" key="1">
    <citation type="submission" date="2022-01" db="EMBL/GenBank/DDBJ databases">
        <title>Mariniradius saccharolyticus sp. nov., isolated from sediment of a river.</title>
        <authorList>
            <person name="Liu H."/>
        </authorList>
    </citation>
    <scope>NUCLEOTIDE SEQUENCE [LARGE SCALE GENOMIC DNA]</scope>
    <source>
        <strain evidence="1 2">RY-2</strain>
    </source>
</reference>
<evidence type="ECO:0000313" key="1">
    <source>
        <dbReference type="EMBL" id="MCF1749870.1"/>
    </source>
</evidence>
<dbReference type="RefSeq" id="WP_234860016.1">
    <property type="nucleotide sequence ID" value="NZ_JAKEVZ010000001.1"/>
</dbReference>